<evidence type="ECO:0000313" key="3">
    <source>
        <dbReference type="EMBL" id="QEC56290.1"/>
    </source>
</evidence>
<proteinExistence type="predicted"/>
<dbReference type="AlphaFoldDB" id="A0A5B8UJP9"/>
<dbReference type="Proteomes" id="UP000321204">
    <property type="component" value="Chromosome"/>
</dbReference>
<dbReference type="Gene3D" id="3.60.10.10">
    <property type="entry name" value="Endonuclease/exonuclease/phosphatase"/>
    <property type="match status" value="1"/>
</dbReference>
<dbReference type="InterPro" id="IPR036691">
    <property type="entry name" value="Endo/exonu/phosph_ase_sf"/>
</dbReference>
<protein>
    <submittedName>
        <fullName evidence="3">Endonuclease/exonuclease/phosphatase</fullName>
    </submittedName>
</protein>
<organism evidence="3 4">
    <name type="scientific">Flavisolibacter ginsenosidimutans</name>
    <dbReference type="NCBI Taxonomy" id="661481"/>
    <lineage>
        <taxon>Bacteria</taxon>
        <taxon>Pseudomonadati</taxon>
        <taxon>Bacteroidota</taxon>
        <taxon>Chitinophagia</taxon>
        <taxon>Chitinophagales</taxon>
        <taxon>Chitinophagaceae</taxon>
        <taxon>Flavisolibacter</taxon>
    </lineage>
</organism>
<feature type="domain" description="Endonuclease/exonuclease/phosphatase" evidence="2">
    <location>
        <begin position="42"/>
        <end position="266"/>
    </location>
</feature>
<keyword evidence="4" id="KW-1185">Reference proteome</keyword>
<dbReference type="OrthoDB" id="5447300at2"/>
<keyword evidence="1" id="KW-0732">Signal</keyword>
<dbReference type="PROSITE" id="PS51257">
    <property type="entry name" value="PROKAR_LIPOPROTEIN"/>
    <property type="match status" value="1"/>
</dbReference>
<dbReference type="EMBL" id="CP042433">
    <property type="protein sequence ID" value="QEC56290.1"/>
    <property type="molecule type" value="Genomic_DNA"/>
</dbReference>
<reference evidence="3 4" key="1">
    <citation type="journal article" date="2015" name="Int. J. Syst. Evol. Microbiol.">
        <title>Flavisolibacter ginsenosidimutans sp. nov., with ginsenoside-converting activity isolated from soil used for cultivating ginseng.</title>
        <authorList>
            <person name="Zhao Y."/>
            <person name="Liu Q."/>
            <person name="Kang M.S."/>
            <person name="Jin F."/>
            <person name="Yu H."/>
            <person name="Im W.T."/>
        </authorList>
    </citation>
    <scope>NUCLEOTIDE SEQUENCE [LARGE SCALE GENOMIC DNA]</scope>
    <source>
        <strain evidence="3 4">Gsoil 636</strain>
    </source>
</reference>
<dbReference type="GO" id="GO:0006506">
    <property type="term" value="P:GPI anchor biosynthetic process"/>
    <property type="evidence" value="ECO:0007669"/>
    <property type="project" value="TreeGrafter"/>
</dbReference>
<evidence type="ECO:0000259" key="2">
    <source>
        <dbReference type="Pfam" id="PF03372"/>
    </source>
</evidence>
<keyword evidence="3" id="KW-0269">Exonuclease</keyword>
<dbReference type="PANTHER" id="PTHR14859:SF15">
    <property type="entry name" value="ENDONUCLEASE_EXONUCLEASE_PHOSPHATASE DOMAIN-CONTAINING PROTEIN"/>
    <property type="match status" value="1"/>
</dbReference>
<sequence length="276" mass="30086">MKIYSVALVSLFGFLFGCGVKTLPTGDSSNGSQTKSNTVSILTYNIHHANPPSKPGVIDIDAIANVIKQQQPDLVALQEVDVHTNRSGTTMHEAEEIARLAGMKAFFAKAIDYGGGEYGVAILSKFPMENLRNISLPTDDNTKGEHRTLAMATIVLPHNKKFVFACTHLDAQHDDVNRQMQIKKIIEVAKDESLPVVIAGDLNALPTSDVIKQLDGVFTRTCVGDCPFTIPEKNPNRTIDYIAFAPASTFSILSHAVVDESYASDHRPVKAILQLR</sequence>
<feature type="chain" id="PRO_5023120938" evidence="1">
    <location>
        <begin position="18"/>
        <end position="276"/>
    </location>
</feature>
<evidence type="ECO:0000313" key="4">
    <source>
        <dbReference type="Proteomes" id="UP000321204"/>
    </source>
</evidence>
<dbReference type="PANTHER" id="PTHR14859">
    <property type="entry name" value="CALCOFLUOR WHITE HYPERSENSITIVE PROTEIN PRECURSOR"/>
    <property type="match status" value="1"/>
</dbReference>
<dbReference type="InterPro" id="IPR051916">
    <property type="entry name" value="GPI-anchor_lipid_remodeler"/>
</dbReference>
<dbReference type="Pfam" id="PF03372">
    <property type="entry name" value="Exo_endo_phos"/>
    <property type="match status" value="1"/>
</dbReference>
<dbReference type="RefSeq" id="WP_146786707.1">
    <property type="nucleotide sequence ID" value="NZ_BAABIO010000001.1"/>
</dbReference>
<dbReference type="InterPro" id="IPR005135">
    <property type="entry name" value="Endo/exonuclease/phosphatase"/>
</dbReference>
<gene>
    <name evidence="3" type="ORF">FSB75_10430</name>
</gene>
<dbReference type="GO" id="GO:0004527">
    <property type="term" value="F:exonuclease activity"/>
    <property type="evidence" value="ECO:0007669"/>
    <property type="project" value="UniProtKB-KW"/>
</dbReference>
<dbReference type="GO" id="GO:0004519">
    <property type="term" value="F:endonuclease activity"/>
    <property type="evidence" value="ECO:0007669"/>
    <property type="project" value="UniProtKB-KW"/>
</dbReference>
<evidence type="ECO:0000256" key="1">
    <source>
        <dbReference type="SAM" id="SignalP"/>
    </source>
</evidence>
<dbReference type="GO" id="GO:0016020">
    <property type="term" value="C:membrane"/>
    <property type="evidence" value="ECO:0007669"/>
    <property type="project" value="GOC"/>
</dbReference>
<keyword evidence="3" id="KW-0540">Nuclease</keyword>
<keyword evidence="3" id="KW-0378">Hydrolase</keyword>
<name>A0A5B8UJP9_9BACT</name>
<dbReference type="SUPFAM" id="SSF56219">
    <property type="entry name" value="DNase I-like"/>
    <property type="match status" value="1"/>
</dbReference>
<feature type="signal peptide" evidence="1">
    <location>
        <begin position="1"/>
        <end position="17"/>
    </location>
</feature>
<dbReference type="KEGG" id="fgg:FSB75_10430"/>
<keyword evidence="3" id="KW-0255">Endonuclease</keyword>
<accession>A0A5B8UJP9</accession>